<keyword evidence="3" id="KW-1185">Reference proteome</keyword>
<proteinExistence type="predicted"/>
<gene>
    <name evidence="2" type="ORF">PAP_08165</name>
</gene>
<dbReference type="SUPFAM" id="SSF109755">
    <property type="entry name" value="PhoU-like"/>
    <property type="match status" value="1"/>
</dbReference>
<dbReference type="KEGG" id="ppac:PAP_08165"/>
<dbReference type="eggNOG" id="arCOG01963">
    <property type="taxonomic scope" value="Archaea"/>
</dbReference>
<dbReference type="InterPro" id="IPR050144">
    <property type="entry name" value="AAE_transporter"/>
</dbReference>
<dbReference type="AlphaFoldDB" id="A0A075LV49"/>
<dbReference type="HOGENOM" id="CLU_104481_0_0_2"/>
<organism evidence="2 3">
    <name type="scientific">Palaeococcus pacificus DY20341</name>
    <dbReference type="NCBI Taxonomy" id="1343739"/>
    <lineage>
        <taxon>Archaea</taxon>
        <taxon>Methanobacteriati</taxon>
        <taxon>Methanobacteriota</taxon>
        <taxon>Thermococci</taxon>
        <taxon>Thermococcales</taxon>
        <taxon>Thermococcaceae</taxon>
        <taxon>Palaeococcus</taxon>
    </lineage>
</organism>
<dbReference type="PANTHER" id="PTHR30445:SF8">
    <property type="entry name" value="K(+)_H(+) ANTIPORTER SUBUNIT KHTT"/>
    <property type="match status" value="1"/>
</dbReference>
<dbReference type="SUPFAM" id="SSF116726">
    <property type="entry name" value="TrkA C-terminal domain-like"/>
    <property type="match status" value="1"/>
</dbReference>
<accession>A0A075LV49</accession>
<evidence type="ECO:0000259" key="1">
    <source>
        <dbReference type="PROSITE" id="PS51202"/>
    </source>
</evidence>
<dbReference type="RefSeq" id="WP_048165517.1">
    <property type="nucleotide sequence ID" value="NZ_CP006019.1"/>
</dbReference>
<dbReference type="STRING" id="1343739.PAP_08165"/>
<dbReference type="Gene3D" id="1.20.58.220">
    <property type="entry name" value="Phosphate transport system protein phou homolog 2, domain 2"/>
    <property type="match status" value="1"/>
</dbReference>
<dbReference type="Pfam" id="PF01895">
    <property type="entry name" value="PhoU"/>
    <property type="match status" value="1"/>
</dbReference>
<dbReference type="InterPro" id="IPR026022">
    <property type="entry name" value="PhoU_dom"/>
</dbReference>
<keyword evidence="2" id="KW-0406">Ion transport</keyword>
<dbReference type="PROSITE" id="PS51202">
    <property type="entry name" value="RCK_C"/>
    <property type="match status" value="1"/>
</dbReference>
<dbReference type="GeneID" id="24842733"/>
<keyword evidence="2" id="KW-0813">Transport</keyword>
<feature type="domain" description="RCK C-terminal" evidence="1">
    <location>
        <begin position="109"/>
        <end position="195"/>
    </location>
</feature>
<dbReference type="Gene3D" id="3.30.70.1450">
    <property type="entry name" value="Regulator of K+ conductance, C-terminal domain"/>
    <property type="match status" value="1"/>
</dbReference>
<protein>
    <submittedName>
        <fullName evidence="2">Potassium channel protein</fullName>
    </submittedName>
</protein>
<dbReference type="GO" id="GO:0006813">
    <property type="term" value="P:potassium ion transport"/>
    <property type="evidence" value="ECO:0007669"/>
    <property type="project" value="InterPro"/>
</dbReference>
<dbReference type="InterPro" id="IPR006037">
    <property type="entry name" value="RCK_C"/>
</dbReference>
<evidence type="ECO:0000313" key="3">
    <source>
        <dbReference type="Proteomes" id="UP000027981"/>
    </source>
</evidence>
<dbReference type="Proteomes" id="UP000027981">
    <property type="component" value="Chromosome"/>
</dbReference>
<reference evidence="3" key="1">
    <citation type="submission" date="2013-06" db="EMBL/GenBank/DDBJ databases">
        <title>Complete Genome Sequence of Hyperthermophilic Palaeococcus pacificus DY20341T, Isolated from a Deep-Sea Hydrothermal Sediments.</title>
        <authorList>
            <person name="Zeng X."/>
            <person name="Shao Z."/>
        </authorList>
    </citation>
    <scope>NUCLEOTIDE SEQUENCE [LARGE SCALE GENOMIC DNA]</scope>
    <source>
        <strain evidence="3">DY20341</strain>
    </source>
</reference>
<dbReference type="EMBL" id="CP006019">
    <property type="protein sequence ID" value="AIF70021.1"/>
    <property type="molecule type" value="Genomic_DNA"/>
</dbReference>
<dbReference type="OrthoDB" id="85913at2157"/>
<dbReference type="GO" id="GO:0008324">
    <property type="term" value="F:monoatomic cation transmembrane transporter activity"/>
    <property type="evidence" value="ECO:0007669"/>
    <property type="project" value="InterPro"/>
</dbReference>
<dbReference type="PANTHER" id="PTHR30445">
    <property type="entry name" value="K(+)_H(+) ANTIPORTER SUBUNIT KHTT"/>
    <property type="match status" value="1"/>
</dbReference>
<evidence type="ECO:0000313" key="2">
    <source>
        <dbReference type="EMBL" id="AIF70021.1"/>
    </source>
</evidence>
<name>A0A075LV49_9EURY</name>
<sequence length="203" mass="22741">MEEWDEYEYKPKNVKEIFIEMKNTAELMVDLAYSSVLFGEEEIAEEVLELEEYLDLLNYHLMVHAVLAARSPKEAEQITSILQMAHSIDDISNAAADLAKMVLDGLELHPVIKEAILGSEEIIGKVIVSPDSILVGKTLEELDLASSTGVWIIAIRRGKRWIFAPEGDVKIFAHDVLIGRGTQTSMDYLKEIARGIIKVVSNE</sequence>
<dbReference type="Pfam" id="PF02080">
    <property type="entry name" value="TrkA_C"/>
    <property type="match status" value="1"/>
</dbReference>
<keyword evidence="2" id="KW-0407">Ion channel</keyword>
<dbReference type="InterPro" id="IPR036721">
    <property type="entry name" value="RCK_C_sf"/>
</dbReference>
<reference evidence="2 3" key="2">
    <citation type="journal article" date="2015" name="Genome Announc.">
        <title>Complete Genome Sequence of Hyperthermophilic Piezophilic Archaeon Palaeococcus pacificus DY20341T, Isolated from Deep-Sea Hydrothermal Sediments.</title>
        <authorList>
            <person name="Zeng X."/>
            <person name="Jebbar M."/>
            <person name="Shao Z."/>
        </authorList>
    </citation>
    <scope>NUCLEOTIDE SEQUENCE [LARGE SCALE GENOMIC DNA]</scope>
    <source>
        <strain evidence="2 3">DY20341</strain>
    </source>
</reference>
<dbReference type="InterPro" id="IPR038078">
    <property type="entry name" value="PhoU-like_sf"/>
</dbReference>